<dbReference type="InterPro" id="IPR001767">
    <property type="entry name" value="Hedgehog_Hint"/>
</dbReference>
<protein>
    <recommendedName>
        <fullName evidence="2">Hedgehog protein Hint domain-containing protein</fullName>
    </recommendedName>
</protein>
<dbReference type="Gene3D" id="2.170.16.10">
    <property type="entry name" value="Hedgehog/Intein (Hint) domain"/>
    <property type="match status" value="1"/>
</dbReference>
<dbReference type="InterPro" id="IPR050387">
    <property type="entry name" value="Hedgehog_Signaling"/>
</dbReference>
<reference evidence="3" key="1">
    <citation type="submission" date="2021-02" db="EMBL/GenBank/DDBJ databases">
        <authorList>
            <person name="Dougan E. K."/>
            <person name="Rhodes N."/>
            <person name="Thang M."/>
            <person name="Chan C."/>
        </authorList>
    </citation>
    <scope>NUCLEOTIDE SEQUENCE</scope>
</reference>
<dbReference type="OrthoDB" id="6075355at2759"/>
<dbReference type="PANTHER" id="PTHR11889">
    <property type="entry name" value="HEDGEHOG"/>
    <property type="match status" value="1"/>
</dbReference>
<keyword evidence="1" id="KW-0732">Signal</keyword>
<dbReference type="Proteomes" id="UP000649617">
    <property type="component" value="Unassembled WGS sequence"/>
</dbReference>
<dbReference type="EMBL" id="CAJNIZ010005699">
    <property type="protein sequence ID" value="CAE7243831.1"/>
    <property type="molecule type" value="Genomic_DNA"/>
</dbReference>
<feature type="chain" id="PRO_5032776545" description="Hedgehog protein Hint domain-containing protein" evidence="1">
    <location>
        <begin position="25"/>
        <end position="458"/>
    </location>
</feature>
<keyword evidence="4" id="KW-1185">Reference proteome</keyword>
<dbReference type="InterPro" id="IPR036844">
    <property type="entry name" value="Hint_dom_sf"/>
</dbReference>
<evidence type="ECO:0000313" key="3">
    <source>
        <dbReference type="EMBL" id="CAE7243831.1"/>
    </source>
</evidence>
<feature type="domain" description="Hedgehog protein Hint" evidence="2">
    <location>
        <begin position="225"/>
        <end position="391"/>
    </location>
</feature>
<evidence type="ECO:0000313" key="4">
    <source>
        <dbReference type="Proteomes" id="UP000649617"/>
    </source>
</evidence>
<proteinExistence type="predicted"/>
<comment type="caution">
    <text evidence="3">The sequence shown here is derived from an EMBL/GenBank/DDBJ whole genome shotgun (WGS) entry which is preliminary data.</text>
</comment>
<gene>
    <name evidence="3" type="ORF">SPIL2461_LOCUS4369</name>
</gene>
<name>A0A812LCZ5_SYMPI</name>
<evidence type="ECO:0000259" key="2">
    <source>
        <dbReference type="Pfam" id="PF01079"/>
    </source>
</evidence>
<dbReference type="Pfam" id="PF01079">
    <property type="entry name" value="Hint"/>
    <property type="match status" value="1"/>
</dbReference>
<evidence type="ECO:0000256" key="1">
    <source>
        <dbReference type="SAM" id="SignalP"/>
    </source>
</evidence>
<dbReference type="PANTHER" id="PTHR11889:SF31">
    <property type="entry name" value="PROTEIN HEDGEHOG"/>
    <property type="match status" value="1"/>
</dbReference>
<feature type="signal peptide" evidence="1">
    <location>
        <begin position="1"/>
        <end position="24"/>
    </location>
</feature>
<dbReference type="SUPFAM" id="SSF51294">
    <property type="entry name" value="Hedgehog/intein (Hint) domain"/>
    <property type="match status" value="1"/>
</dbReference>
<dbReference type="AlphaFoldDB" id="A0A812LCZ5"/>
<dbReference type="GO" id="GO:0016540">
    <property type="term" value="P:protein autoprocessing"/>
    <property type="evidence" value="ECO:0007669"/>
    <property type="project" value="InterPro"/>
</dbReference>
<sequence>MFHLGALGVLGALAAVLSVHTAHACEGSEGCKAVTGAGLLQHGSVRFSIGHPDHEGCKKFIRTCLGDTDTVEEEQKFYEANWTAWKVGFGTCCSAKYSDDLCGSMGETLFDFLGGTVAGGDAVRDAPEPEMGEFCTELGHLLKTHFDHTALEGTSLALQQVLGQAKSKSLKSLGLHQKAEVHSNAASGTEAVKRRVGQCREDQVCWEQVSNMQGFFLELESTGGTGECFPAGSLVAEAGGKFIEVEKLQRGMALWSPKFFEEGASLQSKDFLADCHMFDGFPDNIIREYVEISHEVSEKTGRPLMMSSFHLIFLLPAGKTTWQLARAQEVRVGDTLLALSQSLSEESPGLEQTQLSRVTGLRKVMARGAFAPLTTSGRLFVEGVAVSSMAISGDAVVRFYESRDPESRLSWAEGFYALMVGPATVLHSLNLPFGWYVRAHHSIVAVHSAAMDFISFLR</sequence>
<organism evidence="3 4">
    <name type="scientific">Symbiodinium pilosum</name>
    <name type="common">Dinoflagellate</name>
    <dbReference type="NCBI Taxonomy" id="2952"/>
    <lineage>
        <taxon>Eukaryota</taxon>
        <taxon>Sar</taxon>
        <taxon>Alveolata</taxon>
        <taxon>Dinophyceae</taxon>
        <taxon>Suessiales</taxon>
        <taxon>Symbiodiniaceae</taxon>
        <taxon>Symbiodinium</taxon>
    </lineage>
</organism>
<accession>A0A812LCZ5</accession>